<accession>A0A2T0A8X2</accession>
<evidence type="ECO:0000313" key="2">
    <source>
        <dbReference type="EMBL" id="PRQ74472.1"/>
    </source>
</evidence>
<comment type="caution">
    <text evidence="2">The sequence shown here is derived from an EMBL/GenBank/DDBJ whole genome shotgun (WGS) entry which is preliminary data.</text>
</comment>
<dbReference type="EMBL" id="LCTV02000006">
    <property type="protein sequence ID" value="PRQ74472.1"/>
    <property type="molecule type" value="Genomic_DNA"/>
</dbReference>
<proteinExistence type="predicted"/>
<protein>
    <submittedName>
        <fullName evidence="2">Uncharacterized protein</fullName>
    </submittedName>
</protein>
<feature type="compositionally biased region" description="Low complexity" evidence="1">
    <location>
        <begin position="128"/>
        <end position="158"/>
    </location>
</feature>
<dbReference type="AlphaFoldDB" id="A0A2T0A8X2"/>
<feature type="region of interest" description="Disordered" evidence="1">
    <location>
        <begin position="125"/>
        <end position="158"/>
    </location>
</feature>
<organism evidence="2 3">
    <name type="scientific">Rhodotorula toruloides</name>
    <name type="common">Yeast</name>
    <name type="synonym">Rhodosporidium toruloides</name>
    <dbReference type="NCBI Taxonomy" id="5286"/>
    <lineage>
        <taxon>Eukaryota</taxon>
        <taxon>Fungi</taxon>
        <taxon>Dikarya</taxon>
        <taxon>Basidiomycota</taxon>
        <taxon>Pucciniomycotina</taxon>
        <taxon>Microbotryomycetes</taxon>
        <taxon>Sporidiobolales</taxon>
        <taxon>Sporidiobolaceae</taxon>
        <taxon>Rhodotorula</taxon>
    </lineage>
</organism>
<evidence type="ECO:0000313" key="3">
    <source>
        <dbReference type="Proteomes" id="UP000239560"/>
    </source>
</evidence>
<name>A0A2T0A8X2_RHOTO</name>
<gene>
    <name evidence="2" type="ORF">AAT19DRAFT_14825</name>
</gene>
<evidence type="ECO:0000256" key="1">
    <source>
        <dbReference type="SAM" id="MobiDB-lite"/>
    </source>
</evidence>
<sequence>MGNPNRRYLTLPLYYSGIPAAHAQTPSSRDMWEMMRALEARVAALELANKRAEYSRWIPIVLQALVAYAASPTGNHKDTARAFRCVRRLAYGSWPASSLALHEAHALLSLGQIFDFPTRSWPNAQLCPSNPTSSTPSNTNTRLSTSSTGSSRTSSSSLAWTAATHTTSIDRLLTRRLRCSRNGG</sequence>
<reference evidence="2 3" key="1">
    <citation type="journal article" date="2018" name="Elife">
        <title>Functional genomics of lipid metabolism in the oleaginous yeast Rhodosporidium toruloides.</title>
        <authorList>
            <person name="Coradetti S.T."/>
            <person name="Pinel D."/>
            <person name="Geiselman G."/>
            <person name="Ito M."/>
            <person name="Mondo S."/>
            <person name="Reilly M.C."/>
            <person name="Cheng Y.F."/>
            <person name="Bauer S."/>
            <person name="Grigoriev I."/>
            <person name="Gladden J.M."/>
            <person name="Simmons B.A."/>
            <person name="Brem R."/>
            <person name="Arkin A.P."/>
            <person name="Skerker J.M."/>
        </authorList>
    </citation>
    <scope>NUCLEOTIDE SEQUENCE [LARGE SCALE GENOMIC DNA]</scope>
    <source>
        <strain evidence="2 3">NBRC 0880</strain>
    </source>
</reference>
<dbReference type="Proteomes" id="UP000239560">
    <property type="component" value="Unassembled WGS sequence"/>
</dbReference>